<dbReference type="PANTHER" id="PTHR32194">
    <property type="entry name" value="METALLOPROTEASE TLDD"/>
    <property type="match status" value="1"/>
</dbReference>
<accession>A0A0R2K8X4</accession>
<comment type="function">
    <text evidence="8">Protease subunit of a proteasome-like degradation complex believed to be a general protein degrading machinery.</text>
</comment>
<dbReference type="SUPFAM" id="SSF56235">
    <property type="entry name" value="N-terminal nucleophile aminohydrolases (Ntn hydrolases)"/>
    <property type="match status" value="1"/>
</dbReference>
<protein>
    <recommendedName>
        <fullName evidence="8">ATP-dependent protease subunit HslV</fullName>
        <ecNumber evidence="8">3.4.25.2</ecNumber>
    </recommendedName>
</protein>
<comment type="catalytic activity">
    <reaction evidence="8">
        <text>ATP-dependent cleavage of peptide bonds with broad specificity.</text>
        <dbReference type="EC" id="3.4.25.2"/>
    </reaction>
</comment>
<dbReference type="GO" id="GO:0046872">
    <property type="term" value="F:metal ion binding"/>
    <property type="evidence" value="ECO:0007669"/>
    <property type="project" value="UniProtKB-KW"/>
</dbReference>
<gene>
    <name evidence="8" type="primary">hslV</name>
    <name evidence="9" type="ORF">IV43_GL000706</name>
</gene>
<keyword evidence="3 8" id="KW-0963">Cytoplasm</keyword>
<keyword evidence="7 8" id="KW-0915">Sodium</keyword>
<evidence type="ECO:0000256" key="1">
    <source>
        <dbReference type="ARBA" id="ARBA00004496"/>
    </source>
</evidence>
<dbReference type="GO" id="GO:0005839">
    <property type="term" value="C:proteasome core complex"/>
    <property type="evidence" value="ECO:0007669"/>
    <property type="project" value="InterPro"/>
</dbReference>
<dbReference type="PANTHER" id="PTHR32194:SF0">
    <property type="entry name" value="ATP-DEPENDENT PROTEASE SUBUNIT HSLV"/>
    <property type="match status" value="1"/>
</dbReference>
<evidence type="ECO:0000256" key="2">
    <source>
        <dbReference type="ARBA" id="ARBA00006053"/>
    </source>
</evidence>
<dbReference type="HAMAP" id="MF_00248">
    <property type="entry name" value="HslV"/>
    <property type="match status" value="1"/>
</dbReference>
<keyword evidence="5 8" id="KW-0479">Metal-binding</keyword>
<evidence type="ECO:0000256" key="7">
    <source>
        <dbReference type="ARBA" id="ARBA00023053"/>
    </source>
</evidence>
<keyword evidence="6 8" id="KW-0378">Hydrolase</keyword>
<dbReference type="GO" id="GO:0004298">
    <property type="term" value="F:threonine-type endopeptidase activity"/>
    <property type="evidence" value="ECO:0007669"/>
    <property type="project" value="UniProtKB-KW"/>
</dbReference>
<dbReference type="CDD" id="cd01913">
    <property type="entry name" value="protease_HslV"/>
    <property type="match status" value="1"/>
</dbReference>
<dbReference type="GO" id="GO:0051603">
    <property type="term" value="P:proteolysis involved in protein catabolic process"/>
    <property type="evidence" value="ECO:0007669"/>
    <property type="project" value="InterPro"/>
</dbReference>
<dbReference type="STRING" id="89059.LAC1533_1225"/>
<keyword evidence="8" id="KW-0021">Allosteric enzyme</keyword>
<dbReference type="PROSITE" id="PS51476">
    <property type="entry name" value="PROTEASOME_BETA_2"/>
    <property type="match status" value="1"/>
</dbReference>
<dbReference type="EMBL" id="JQBK01000018">
    <property type="protein sequence ID" value="KRN85819.1"/>
    <property type="molecule type" value="Genomic_DNA"/>
</dbReference>
<comment type="subcellular location">
    <subcellularLocation>
        <location evidence="1 8">Cytoplasm</location>
    </subcellularLocation>
</comment>
<dbReference type="InterPro" id="IPR029055">
    <property type="entry name" value="Ntn_hydrolases_N"/>
</dbReference>
<evidence type="ECO:0000313" key="10">
    <source>
        <dbReference type="Proteomes" id="UP000051491"/>
    </source>
</evidence>
<feature type="binding site" evidence="8">
    <location>
        <position position="170"/>
    </location>
    <ligand>
        <name>Na(+)</name>
        <dbReference type="ChEBI" id="CHEBI:29101"/>
    </ligand>
</feature>
<evidence type="ECO:0000256" key="3">
    <source>
        <dbReference type="ARBA" id="ARBA00022490"/>
    </source>
</evidence>
<dbReference type="InterPro" id="IPR022281">
    <property type="entry name" value="ATP-dep_Prtase_HsIV_su"/>
</dbReference>
<dbReference type="Gene3D" id="3.60.20.10">
    <property type="entry name" value="Glutamine Phosphoribosylpyrophosphate, subunit 1, domain 1"/>
    <property type="match status" value="1"/>
</dbReference>
<proteinExistence type="inferred from homology"/>
<dbReference type="AlphaFoldDB" id="A0A0R2K8X4"/>
<comment type="caution">
    <text evidence="9">The sequence shown here is derived from an EMBL/GenBank/DDBJ whole genome shotgun (WGS) entry which is preliminary data.</text>
</comment>
<dbReference type="EC" id="3.4.25.2" evidence="8"/>
<evidence type="ECO:0000256" key="5">
    <source>
        <dbReference type="ARBA" id="ARBA00022723"/>
    </source>
</evidence>
<evidence type="ECO:0000256" key="8">
    <source>
        <dbReference type="HAMAP-Rule" id="MF_00248"/>
    </source>
</evidence>
<feature type="binding site" evidence="8">
    <location>
        <position position="176"/>
    </location>
    <ligand>
        <name>Na(+)</name>
        <dbReference type="ChEBI" id="CHEBI:29101"/>
    </ligand>
</feature>
<comment type="similarity">
    <text evidence="2 8">Belongs to the peptidase T1B family. HslV subfamily.</text>
</comment>
<dbReference type="NCBIfam" id="NF003964">
    <property type="entry name" value="PRK05456.1"/>
    <property type="match status" value="1"/>
</dbReference>
<comment type="activity regulation">
    <text evidence="8">Allosterically activated by HslU binding.</text>
</comment>
<evidence type="ECO:0000256" key="6">
    <source>
        <dbReference type="ARBA" id="ARBA00022801"/>
    </source>
</evidence>
<keyword evidence="4 8" id="KW-0645">Protease</keyword>
<dbReference type="InterPro" id="IPR001353">
    <property type="entry name" value="Proteasome_sua/b"/>
</dbReference>
<evidence type="ECO:0000313" key="9">
    <source>
        <dbReference type="EMBL" id="KRN85819.1"/>
    </source>
</evidence>
<dbReference type="NCBIfam" id="TIGR03692">
    <property type="entry name" value="ATP_dep_HslV"/>
    <property type="match status" value="1"/>
</dbReference>
<dbReference type="Pfam" id="PF00227">
    <property type="entry name" value="Proteasome"/>
    <property type="match status" value="1"/>
</dbReference>
<comment type="subunit">
    <text evidence="8">A double ring-shaped homohexamer of HslV is capped on each side by a ring-shaped HslU homohexamer. The assembly of the HslU/HslV complex is dependent on binding of ATP.</text>
</comment>
<dbReference type="InterPro" id="IPR023333">
    <property type="entry name" value="Proteasome_suB-type"/>
</dbReference>
<dbReference type="PATRIC" id="fig|89059.3.peg.737"/>
<sequence length="185" mass="20038">MIIFFTGGNYFMTTICAVRHNGHTAMAGDGQVTMGEKVIMKGTAHKIRKIYDNKVAVGFAGTVSDAFNLQDRFEKKLNQYSGNLQRAAVELAQEWRGDQQLQKLEALLVVMDKDNLLLVSGSGEVIEPDNDVLAIGSGGNYALSAAIALTNHAPEMSAEEIAKSSLHIAGDIDIFTNHNVITEVL</sequence>
<feature type="active site" evidence="8">
    <location>
        <position position="13"/>
    </location>
</feature>
<feature type="binding site" evidence="8">
    <location>
        <position position="173"/>
    </location>
    <ligand>
        <name>Na(+)</name>
        <dbReference type="ChEBI" id="CHEBI:29101"/>
    </ligand>
</feature>
<evidence type="ECO:0000256" key="4">
    <source>
        <dbReference type="ARBA" id="ARBA00022670"/>
    </source>
</evidence>
<name>A0A0R2K8X4_9LACO</name>
<organism evidence="9 10">
    <name type="scientific">Ligilactobacillus acidipiscis</name>
    <dbReference type="NCBI Taxonomy" id="89059"/>
    <lineage>
        <taxon>Bacteria</taxon>
        <taxon>Bacillati</taxon>
        <taxon>Bacillota</taxon>
        <taxon>Bacilli</taxon>
        <taxon>Lactobacillales</taxon>
        <taxon>Lactobacillaceae</taxon>
        <taxon>Ligilactobacillus</taxon>
    </lineage>
</organism>
<dbReference type="GO" id="GO:0009376">
    <property type="term" value="C:HslUV protease complex"/>
    <property type="evidence" value="ECO:0007669"/>
    <property type="project" value="UniProtKB-UniRule"/>
</dbReference>
<dbReference type="Proteomes" id="UP000051491">
    <property type="component" value="Unassembled WGS sequence"/>
</dbReference>
<reference evidence="9 10" key="1">
    <citation type="journal article" date="2015" name="Genome Announc.">
        <title>Expanding the biotechnology potential of lactobacilli through comparative genomics of 213 strains and associated genera.</title>
        <authorList>
            <person name="Sun Z."/>
            <person name="Harris H.M."/>
            <person name="McCann A."/>
            <person name="Guo C."/>
            <person name="Argimon S."/>
            <person name="Zhang W."/>
            <person name="Yang X."/>
            <person name="Jeffery I.B."/>
            <person name="Cooney J.C."/>
            <person name="Kagawa T.F."/>
            <person name="Liu W."/>
            <person name="Song Y."/>
            <person name="Salvetti E."/>
            <person name="Wrobel A."/>
            <person name="Rasinkangas P."/>
            <person name="Parkhill J."/>
            <person name="Rea M.C."/>
            <person name="O'Sullivan O."/>
            <person name="Ritari J."/>
            <person name="Douillard F.P."/>
            <person name="Paul Ross R."/>
            <person name="Yang R."/>
            <person name="Briner A.E."/>
            <person name="Felis G.E."/>
            <person name="de Vos W.M."/>
            <person name="Barrangou R."/>
            <person name="Klaenhammer T.R."/>
            <person name="Caufield P.W."/>
            <person name="Cui Y."/>
            <person name="Zhang H."/>
            <person name="O'Toole P.W."/>
        </authorList>
    </citation>
    <scope>NUCLEOTIDE SEQUENCE [LARGE SCALE GENOMIC DNA]</scope>
    <source>
        <strain evidence="9 10">DSM 15353</strain>
    </source>
</reference>
<keyword evidence="8" id="KW-0888">Threonine protease</keyword>